<dbReference type="AlphaFoldDB" id="A0A9P6UZX4"/>
<dbReference type="Proteomes" id="UP000738325">
    <property type="component" value="Unassembled WGS sequence"/>
</dbReference>
<evidence type="ECO:0000313" key="2">
    <source>
        <dbReference type="EMBL" id="KAG0328258.1"/>
    </source>
</evidence>
<proteinExistence type="predicted"/>
<reference evidence="2" key="1">
    <citation type="journal article" date="2020" name="Fungal Divers.">
        <title>Resolving the Mortierellaceae phylogeny through synthesis of multi-gene phylogenetics and phylogenomics.</title>
        <authorList>
            <person name="Vandepol N."/>
            <person name="Liber J."/>
            <person name="Desiro A."/>
            <person name="Na H."/>
            <person name="Kennedy M."/>
            <person name="Barry K."/>
            <person name="Grigoriev I.V."/>
            <person name="Miller A.N."/>
            <person name="O'Donnell K."/>
            <person name="Stajich J.E."/>
            <person name="Bonito G."/>
        </authorList>
    </citation>
    <scope>NUCLEOTIDE SEQUENCE</scope>
    <source>
        <strain evidence="2">REB-010B</strain>
    </source>
</reference>
<keyword evidence="3" id="KW-1185">Reference proteome</keyword>
<feature type="compositionally biased region" description="Polar residues" evidence="1">
    <location>
        <begin position="1"/>
        <end position="16"/>
    </location>
</feature>
<evidence type="ECO:0000256" key="1">
    <source>
        <dbReference type="SAM" id="MobiDB-lite"/>
    </source>
</evidence>
<dbReference type="OrthoDB" id="2450004at2759"/>
<feature type="compositionally biased region" description="Polar residues" evidence="1">
    <location>
        <begin position="125"/>
        <end position="141"/>
    </location>
</feature>
<dbReference type="EMBL" id="JAAAIP010000038">
    <property type="protein sequence ID" value="KAG0328258.1"/>
    <property type="molecule type" value="Genomic_DNA"/>
</dbReference>
<feature type="region of interest" description="Disordered" evidence="1">
    <location>
        <begin position="122"/>
        <end position="141"/>
    </location>
</feature>
<comment type="caution">
    <text evidence="2">The sequence shown here is derived from an EMBL/GenBank/DDBJ whole genome shotgun (WGS) entry which is preliminary data.</text>
</comment>
<protein>
    <submittedName>
        <fullName evidence="2">Uncharacterized protein</fullName>
    </submittedName>
</protein>
<accession>A0A9P6UZX4</accession>
<gene>
    <name evidence="2" type="ORF">BGZ99_005776</name>
</gene>
<name>A0A9P6UZX4_9FUNG</name>
<feature type="region of interest" description="Disordered" evidence="1">
    <location>
        <begin position="1"/>
        <end position="24"/>
    </location>
</feature>
<organism evidence="2 3">
    <name type="scientific">Dissophora globulifera</name>
    <dbReference type="NCBI Taxonomy" id="979702"/>
    <lineage>
        <taxon>Eukaryota</taxon>
        <taxon>Fungi</taxon>
        <taxon>Fungi incertae sedis</taxon>
        <taxon>Mucoromycota</taxon>
        <taxon>Mortierellomycotina</taxon>
        <taxon>Mortierellomycetes</taxon>
        <taxon>Mortierellales</taxon>
        <taxon>Mortierellaceae</taxon>
        <taxon>Dissophora</taxon>
    </lineage>
</organism>
<evidence type="ECO:0000313" key="3">
    <source>
        <dbReference type="Proteomes" id="UP000738325"/>
    </source>
</evidence>
<sequence>MLSAARTSHQVQNSDGPSILPGQDNHVSTAPALFVASQMPLSANDVMDIDGSLVLLNEMSHCEQDTAPITPSPGSHASSSQRTAVTKPLRILWAKPYVYTANHAMDIDCSFALPNEMSHCEQDTAPITPSPGSHASSSQRTAVTEPLRILWAKPYEYTAKKVDNRGNNATKQLKVAMAEANSVAGL</sequence>